<name>D7DK25_METV0</name>
<accession>D7DK25</accession>
<keyword evidence="1" id="KW-0812">Transmembrane</keyword>
<dbReference type="RefSeq" id="WP_013148698.1">
    <property type="nucleotide sequence ID" value="NC_014207.1"/>
</dbReference>
<protein>
    <recommendedName>
        <fullName evidence="4">Tranmembrane protein</fullName>
    </recommendedName>
</protein>
<dbReference type="eggNOG" id="ENOG502Z7XD">
    <property type="taxonomic scope" value="Bacteria"/>
</dbReference>
<dbReference type="OrthoDB" id="9806096at2"/>
<evidence type="ECO:0008006" key="4">
    <source>
        <dbReference type="Google" id="ProtNLM"/>
    </source>
</evidence>
<sequence>MSEEFEVKGPHEEVLEANEESSGFNGRLAVMTAVMATIGAILSYEASVTLGEAIIFKNEASIQKTNASDQWNFYQAKNNKQSLSELAAKLTTGKDQVDSKNDALHYATEKSDIKKKAEEFEKLSHKADENSEHSMHLHHRWATGTTALQIAISLAAITLLTRRRWLQYASMTCALVGFGFGICAWFGI</sequence>
<dbReference type="InterPro" id="IPR025570">
    <property type="entry name" value="DUF4337"/>
</dbReference>
<dbReference type="KEGG" id="meh:M301_2014"/>
<evidence type="ECO:0000313" key="2">
    <source>
        <dbReference type="EMBL" id="ADI30386.1"/>
    </source>
</evidence>
<organism evidence="2 3">
    <name type="scientific">Methylotenera versatilis (strain 301)</name>
    <dbReference type="NCBI Taxonomy" id="666681"/>
    <lineage>
        <taxon>Bacteria</taxon>
        <taxon>Pseudomonadati</taxon>
        <taxon>Pseudomonadota</taxon>
        <taxon>Betaproteobacteria</taxon>
        <taxon>Nitrosomonadales</taxon>
        <taxon>Methylophilaceae</taxon>
        <taxon>Methylotenera</taxon>
    </lineage>
</organism>
<reference evidence="2 3" key="2">
    <citation type="journal article" date="2011" name="J. Bacteriol.">
        <title>Genomes of three methylotrophs from a single niche uncover genetic and metabolic divergence of Methylophilaceae.</title>
        <authorList>
            <person name="Lapidus A."/>
            <person name="Clum A."/>
            <person name="Labutti K."/>
            <person name="Kaluzhnaya M.G."/>
            <person name="Lim S."/>
            <person name="Beck D.A."/>
            <person name="Glavina Del Rio T."/>
            <person name="Nolan M."/>
            <person name="Mavromatis K."/>
            <person name="Huntemann M."/>
            <person name="Lucas S."/>
            <person name="Lidstrom M.E."/>
            <person name="Ivanova N."/>
            <person name="Chistoserdova L."/>
        </authorList>
    </citation>
    <scope>NUCLEOTIDE SEQUENCE [LARGE SCALE GENOMIC DNA]</scope>
    <source>
        <strain evidence="2 3">301</strain>
    </source>
</reference>
<evidence type="ECO:0000313" key="3">
    <source>
        <dbReference type="Proteomes" id="UP000000383"/>
    </source>
</evidence>
<keyword evidence="1" id="KW-0472">Membrane</keyword>
<dbReference type="AlphaFoldDB" id="D7DK25"/>
<keyword evidence="3" id="KW-1185">Reference proteome</keyword>
<dbReference type="Pfam" id="PF14235">
    <property type="entry name" value="DUF4337"/>
    <property type="match status" value="1"/>
</dbReference>
<evidence type="ECO:0000256" key="1">
    <source>
        <dbReference type="SAM" id="Phobius"/>
    </source>
</evidence>
<feature type="transmembrane region" description="Helical" evidence="1">
    <location>
        <begin position="168"/>
        <end position="187"/>
    </location>
</feature>
<proteinExistence type="predicted"/>
<keyword evidence="1" id="KW-1133">Transmembrane helix</keyword>
<dbReference type="Proteomes" id="UP000000383">
    <property type="component" value="Chromosome"/>
</dbReference>
<dbReference type="STRING" id="666681.M301_2014"/>
<reference evidence="3" key="1">
    <citation type="submission" date="2010-05" db="EMBL/GenBank/DDBJ databases">
        <title>Complete sequence of Methylotenera sp. 301.</title>
        <authorList>
            <person name="Lucas S."/>
            <person name="Copeland A."/>
            <person name="Lapidus A."/>
            <person name="Cheng J.-F."/>
            <person name="Bruce D."/>
            <person name="Goodwin L."/>
            <person name="Pitluck S."/>
            <person name="Clum A."/>
            <person name="Land M."/>
            <person name="Hauser L."/>
            <person name="Kyrpides N."/>
            <person name="Ivanova N."/>
            <person name="Chistoservova L."/>
            <person name="Kalyuzhnaya M."/>
            <person name="Woyke T."/>
        </authorList>
    </citation>
    <scope>NUCLEOTIDE SEQUENCE [LARGE SCALE GENOMIC DNA]</scope>
    <source>
        <strain evidence="3">301</strain>
    </source>
</reference>
<dbReference type="EMBL" id="CP002056">
    <property type="protein sequence ID" value="ADI30386.1"/>
    <property type="molecule type" value="Genomic_DNA"/>
</dbReference>
<dbReference type="HOGENOM" id="CLU_098538_0_0_4"/>
<gene>
    <name evidence="2" type="ordered locus">M301_2014</name>
</gene>